<sequence>MSMYLFASATISQAVNFEWAGIFSTPRTEYLWTAQKVGGLYADPRMRLVLRETADADADTLSSIRDEGIAALNGTCIETRSGEVLAPGRCYDLVFSVHMWQTLFPVQANGVALAIFTQHVPTEFESSAHYLKDADGYDVEPVSEIFASPSTIKAVPWGTGIGAACLVNLLTFAGVLFLVPGMRSLVSKNERLCHATMSAFAAGCLLAAAFYLLLFESTHLIATFSNTESAITFRWGTMVLTGFIFSSVIDAIVIAFLPKETPSSPRTTVPTSTTSCATEQGGVQITVSNGGKGDGQGKGQEPSGDGTADTANALQRASRETRVRVLSGVLIGDFMHNFCDGIFMGVAFRHCSNEMAWSIALATIFHEIAQELSDFLVLTSPLQGGLTPVAALLLNMLSGTSVLWGTIIIFSLDVEYTTIETRPPYNTTIHICTRMRTYGHAHLNSRAKSCRGTVTTWWACYLHSAVECMYRSAPLSACQKYVRGRAVPNSSGSHRHANPSLPMSATRDVVPSLARACRIPHPHSLPTLDPVPRQTKACRICRSVPSVSALSAWEHSPSGWCCLITNTAVPKVQQAMPTEAGWASRIQEVVWMG</sequence>
<accession>A0A7S3FCJ3</accession>
<dbReference type="GO" id="GO:0016020">
    <property type="term" value="C:membrane"/>
    <property type="evidence" value="ECO:0007669"/>
    <property type="project" value="UniProtKB-SubCell"/>
</dbReference>
<evidence type="ECO:0000313" key="7">
    <source>
        <dbReference type="EMBL" id="CAE0140009.1"/>
    </source>
</evidence>
<feature type="transmembrane region" description="Helical" evidence="6">
    <location>
        <begin position="192"/>
        <end position="215"/>
    </location>
</feature>
<dbReference type="GO" id="GO:0006882">
    <property type="term" value="P:intracellular zinc ion homeostasis"/>
    <property type="evidence" value="ECO:0007669"/>
    <property type="project" value="TreeGrafter"/>
</dbReference>
<comment type="subcellular location">
    <subcellularLocation>
        <location evidence="1">Membrane</location>
        <topology evidence="1">Multi-pass membrane protein</topology>
    </subcellularLocation>
</comment>
<feature type="transmembrane region" description="Helical" evidence="6">
    <location>
        <begin position="389"/>
        <end position="412"/>
    </location>
</feature>
<dbReference type="AlphaFoldDB" id="A0A7S3FCJ3"/>
<evidence type="ECO:0000256" key="2">
    <source>
        <dbReference type="ARBA" id="ARBA00022692"/>
    </source>
</evidence>
<dbReference type="GO" id="GO:0005385">
    <property type="term" value="F:zinc ion transmembrane transporter activity"/>
    <property type="evidence" value="ECO:0007669"/>
    <property type="project" value="TreeGrafter"/>
</dbReference>
<keyword evidence="3 6" id="KW-1133">Transmembrane helix</keyword>
<evidence type="ECO:0000256" key="1">
    <source>
        <dbReference type="ARBA" id="ARBA00004141"/>
    </source>
</evidence>
<dbReference type="InterPro" id="IPR003689">
    <property type="entry name" value="ZIP"/>
</dbReference>
<evidence type="ECO:0000256" key="6">
    <source>
        <dbReference type="SAM" id="Phobius"/>
    </source>
</evidence>
<evidence type="ECO:0000256" key="5">
    <source>
        <dbReference type="SAM" id="MobiDB-lite"/>
    </source>
</evidence>
<dbReference type="PANTHER" id="PTHR16950">
    <property type="entry name" value="ZINC TRANSPORTER SLC39A7 HISTIDINE-RICH MEMBRANE PROTEIN KE4"/>
    <property type="match status" value="1"/>
</dbReference>
<evidence type="ECO:0000256" key="4">
    <source>
        <dbReference type="ARBA" id="ARBA00023136"/>
    </source>
</evidence>
<name>A0A7S3FCJ3_9EUKA</name>
<evidence type="ECO:0000256" key="3">
    <source>
        <dbReference type="ARBA" id="ARBA00022989"/>
    </source>
</evidence>
<feature type="region of interest" description="Disordered" evidence="5">
    <location>
        <begin position="284"/>
        <end position="315"/>
    </location>
</feature>
<feature type="transmembrane region" description="Helical" evidence="6">
    <location>
        <begin position="235"/>
        <end position="257"/>
    </location>
</feature>
<dbReference type="PANTHER" id="PTHR16950:SF16">
    <property type="entry name" value="ZINC TRANSPORTER ZIP13"/>
    <property type="match status" value="1"/>
</dbReference>
<feature type="transmembrane region" description="Helical" evidence="6">
    <location>
        <begin position="157"/>
        <end position="180"/>
    </location>
</feature>
<protein>
    <submittedName>
        <fullName evidence="7">Uncharacterized protein</fullName>
    </submittedName>
</protein>
<dbReference type="Pfam" id="PF02535">
    <property type="entry name" value="Zip"/>
    <property type="match status" value="1"/>
</dbReference>
<dbReference type="EMBL" id="HBHX01059798">
    <property type="protein sequence ID" value="CAE0140009.1"/>
    <property type="molecule type" value="Transcribed_RNA"/>
</dbReference>
<keyword evidence="2 6" id="KW-0812">Transmembrane</keyword>
<gene>
    <name evidence="7" type="ORF">HERI1096_LOCUS33068</name>
</gene>
<reference evidence="7" key="1">
    <citation type="submission" date="2021-01" db="EMBL/GenBank/DDBJ databases">
        <authorList>
            <person name="Corre E."/>
            <person name="Pelletier E."/>
            <person name="Niang G."/>
            <person name="Scheremetjew M."/>
            <person name="Finn R."/>
            <person name="Kale V."/>
            <person name="Holt S."/>
            <person name="Cochrane G."/>
            <person name="Meng A."/>
            <person name="Brown T."/>
            <person name="Cohen L."/>
        </authorList>
    </citation>
    <scope>NUCLEOTIDE SEQUENCE</scope>
    <source>
        <strain evidence="7">CCMP281</strain>
    </source>
</reference>
<organism evidence="7">
    <name type="scientific">Haptolina ericina</name>
    <dbReference type="NCBI Taxonomy" id="156174"/>
    <lineage>
        <taxon>Eukaryota</taxon>
        <taxon>Haptista</taxon>
        <taxon>Haptophyta</taxon>
        <taxon>Prymnesiophyceae</taxon>
        <taxon>Prymnesiales</taxon>
        <taxon>Prymnesiaceae</taxon>
        <taxon>Haptolina</taxon>
    </lineage>
</organism>
<keyword evidence="4 6" id="KW-0472">Membrane</keyword>
<proteinExistence type="predicted"/>